<gene>
    <name evidence="3" type="ORF">TrRE_jg4403</name>
</gene>
<evidence type="ECO:0000256" key="1">
    <source>
        <dbReference type="SAM" id="MobiDB-lite"/>
    </source>
</evidence>
<comment type="caution">
    <text evidence="3">The sequence shown here is derived from an EMBL/GenBank/DDBJ whole genome shotgun (WGS) entry which is preliminary data.</text>
</comment>
<dbReference type="Proteomes" id="UP001165082">
    <property type="component" value="Unassembled WGS sequence"/>
</dbReference>
<evidence type="ECO:0000256" key="2">
    <source>
        <dbReference type="SAM" id="SignalP"/>
    </source>
</evidence>
<dbReference type="EMBL" id="BRXZ01003917">
    <property type="protein sequence ID" value="GMH64642.1"/>
    <property type="molecule type" value="Genomic_DNA"/>
</dbReference>
<dbReference type="InterPro" id="IPR018673">
    <property type="entry name" value="DUF2141"/>
</dbReference>
<feature type="compositionally biased region" description="Low complexity" evidence="1">
    <location>
        <begin position="46"/>
        <end position="58"/>
    </location>
</feature>
<keyword evidence="4" id="KW-1185">Reference proteome</keyword>
<reference evidence="3" key="1">
    <citation type="submission" date="2022-07" db="EMBL/GenBank/DDBJ databases">
        <title>Genome analysis of Parmales, a sister group of diatoms, reveals the evolutionary specialization of diatoms from phago-mixotrophs to photoautotrophs.</title>
        <authorList>
            <person name="Ban H."/>
            <person name="Sato S."/>
            <person name="Yoshikawa S."/>
            <person name="Kazumasa Y."/>
            <person name="Nakamura Y."/>
            <person name="Ichinomiya M."/>
            <person name="Saitoh K."/>
            <person name="Sato N."/>
            <person name="Blanc-Mathieu R."/>
            <person name="Endo H."/>
            <person name="Kuwata A."/>
            <person name="Ogata H."/>
        </authorList>
    </citation>
    <scope>NUCLEOTIDE SEQUENCE</scope>
</reference>
<dbReference type="OrthoDB" id="204559at2759"/>
<keyword evidence="2" id="KW-0732">Signal</keyword>
<protein>
    <submittedName>
        <fullName evidence="3">Uncharacterized protein</fullName>
    </submittedName>
</protein>
<name>A0A9W7A839_9STRA</name>
<feature type="signal peptide" evidence="2">
    <location>
        <begin position="1"/>
        <end position="17"/>
    </location>
</feature>
<sequence length="251" mass="26363">MTLLIVLVSCTVFYVLFVPKSQYVAPPPIDYKNMTDDDFDVITDAPTPAATNAPTQTTCNDGEQDDDETDVDCGGATCKGCDEGLKCNLDADCAGDAIKCDGGTCKKGPTNAPTPSPTPTPTACMGEVKVTSSDFTSANAIIWLYDNADSWGKAKDRCNDDAAYIHLKKAIAPPTGSYALKVPAGDYALMLIDDKNNNGKLDANWMGVPTEGCGASNGAKGGPMGGPSWGDAVFSVVCNQVANVEIELWHM</sequence>
<evidence type="ECO:0000313" key="4">
    <source>
        <dbReference type="Proteomes" id="UP001165082"/>
    </source>
</evidence>
<dbReference type="Pfam" id="PF09912">
    <property type="entry name" value="DUF2141"/>
    <property type="match status" value="1"/>
</dbReference>
<organism evidence="3 4">
    <name type="scientific">Triparma retinervis</name>
    <dbReference type="NCBI Taxonomy" id="2557542"/>
    <lineage>
        <taxon>Eukaryota</taxon>
        <taxon>Sar</taxon>
        <taxon>Stramenopiles</taxon>
        <taxon>Ochrophyta</taxon>
        <taxon>Bolidophyceae</taxon>
        <taxon>Parmales</taxon>
        <taxon>Triparmaceae</taxon>
        <taxon>Triparma</taxon>
    </lineage>
</organism>
<feature type="region of interest" description="Disordered" evidence="1">
    <location>
        <begin position="46"/>
        <end position="65"/>
    </location>
</feature>
<feature type="chain" id="PRO_5040823973" evidence="2">
    <location>
        <begin position="18"/>
        <end position="251"/>
    </location>
</feature>
<dbReference type="AlphaFoldDB" id="A0A9W7A839"/>
<proteinExistence type="predicted"/>
<evidence type="ECO:0000313" key="3">
    <source>
        <dbReference type="EMBL" id="GMH64642.1"/>
    </source>
</evidence>
<accession>A0A9W7A839</accession>